<evidence type="ECO:0000313" key="4">
    <source>
        <dbReference type="Proteomes" id="UP000790347"/>
    </source>
</evidence>
<feature type="compositionally biased region" description="Basic and acidic residues" evidence="1">
    <location>
        <begin position="418"/>
        <end position="433"/>
    </location>
</feature>
<feature type="compositionally biased region" description="Polar residues" evidence="1">
    <location>
        <begin position="399"/>
        <end position="417"/>
    </location>
</feature>
<dbReference type="PANTHER" id="PTHR15577">
    <property type="entry name" value="ZINC FINGER CONTAINING PROTEIN"/>
    <property type="match status" value="1"/>
</dbReference>
<accession>A0A922L363</accession>
<feature type="compositionally biased region" description="Acidic residues" evidence="1">
    <location>
        <begin position="1176"/>
        <end position="1201"/>
    </location>
</feature>
<dbReference type="InterPro" id="IPR013087">
    <property type="entry name" value="Znf_C2H2_type"/>
</dbReference>
<feature type="compositionally biased region" description="Low complexity" evidence="1">
    <location>
        <begin position="622"/>
        <end position="640"/>
    </location>
</feature>
<dbReference type="GO" id="GO:0008270">
    <property type="term" value="F:zinc ion binding"/>
    <property type="evidence" value="ECO:0007669"/>
    <property type="project" value="InterPro"/>
</dbReference>
<dbReference type="SMART" id="SM00451">
    <property type="entry name" value="ZnF_U1"/>
    <property type="match status" value="2"/>
</dbReference>
<dbReference type="GO" id="GO:0045893">
    <property type="term" value="P:positive regulation of DNA-templated transcription"/>
    <property type="evidence" value="ECO:0007669"/>
    <property type="project" value="TreeGrafter"/>
</dbReference>
<feature type="compositionally biased region" description="Low complexity" evidence="1">
    <location>
        <begin position="544"/>
        <end position="554"/>
    </location>
</feature>
<evidence type="ECO:0000259" key="2">
    <source>
        <dbReference type="PROSITE" id="PS00028"/>
    </source>
</evidence>
<feature type="compositionally biased region" description="Acidic residues" evidence="1">
    <location>
        <begin position="1142"/>
        <end position="1156"/>
    </location>
</feature>
<dbReference type="GO" id="GO:0045892">
    <property type="term" value="P:negative regulation of DNA-templated transcription"/>
    <property type="evidence" value="ECO:0007669"/>
    <property type="project" value="TreeGrafter"/>
</dbReference>
<dbReference type="SUPFAM" id="SSF57667">
    <property type="entry name" value="beta-beta-alpha zinc fingers"/>
    <property type="match status" value="1"/>
</dbReference>
<feature type="compositionally biased region" description="Low complexity" evidence="1">
    <location>
        <begin position="777"/>
        <end position="787"/>
    </location>
</feature>
<comment type="caution">
    <text evidence="3">The sequence shown here is derived from an EMBL/GenBank/DDBJ whole genome shotgun (WGS) entry which is preliminary data.</text>
</comment>
<feature type="compositionally biased region" description="Polar residues" evidence="1">
    <location>
        <begin position="571"/>
        <end position="586"/>
    </location>
</feature>
<feature type="region of interest" description="Disordered" evidence="1">
    <location>
        <begin position="1"/>
        <end position="29"/>
    </location>
</feature>
<keyword evidence="4" id="KW-1185">Reference proteome</keyword>
<feature type="compositionally biased region" description="Polar residues" evidence="1">
    <location>
        <begin position="666"/>
        <end position="683"/>
    </location>
</feature>
<proteinExistence type="predicted"/>
<dbReference type="AlphaFoldDB" id="A0A922L363"/>
<feature type="compositionally biased region" description="Basic and acidic residues" evidence="1">
    <location>
        <begin position="1129"/>
        <end position="1141"/>
    </location>
</feature>
<name>A0A922L363_DERFA</name>
<feature type="compositionally biased region" description="Basic residues" evidence="1">
    <location>
        <begin position="385"/>
        <end position="398"/>
    </location>
</feature>
<feature type="region of interest" description="Disordered" evidence="1">
    <location>
        <begin position="215"/>
        <end position="257"/>
    </location>
</feature>
<organism evidence="3 4">
    <name type="scientific">Dermatophagoides farinae</name>
    <name type="common">American house dust mite</name>
    <dbReference type="NCBI Taxonomy" id="6954"/>
    <lineage>
        <taxon>Eukaryota</taxon>
        <taxon>Metazoa</taxon>
        <taxon>Ecdysozoa</taxon>
        <taxon>Arthropoda</taxon>
        <taxon>Chelicerata</taxon>
        <taxon>Arachnida</taxon>
        <taxon>Acari</taxon>
        <taxon>Acariformes</taxon>
        <taxon>Sarcoptiformes</taxon>
        <taxon>Astigmata</taxon>
        <taxon>Psoroptidia</taxon>
        <taxon>Analgoidea</taxon>
        <taxon>Pyroglyphidae</taxon>
        <taxon>Dermatophagoidinae</taxon>
        <taxon>Dermatophagoides</taxon>
    </lineage>
</organism>
<feature type="compositionally biased region" description="Polar residues" evidence="1">
    <location>
        <begin position="436"/>
        <end position="459"/>
    </location>
</feature>
<feature type="domain" description="C2H2-type" evidence="2">
    <location>
        <begin position="813"/>
        <end position="835"/>
    </location>
</feature>
<feature type="compositionally biased region" description="Basic and acidic residues" evidence="1">
    <location>
        <begin position="1157"/>
        <end position="1171"/>
    </location>
</feature>
<dbReference type="GO" id="GO:0003676">
    <property type="term" value="F:nucleic acid binding"/>
    <property type="evidence" value="ECO:0007669"/>
    <property type="project" value="InterPro"/>
</dbReference>
<feature type="compositionally biased region" description="Polar residues" evidence="1">
    <location>
        <begin position="231"/>
        <end position="252"/>
    </location>
</feature>
<feature type="region of interest" description="Disordered" evidence="1">
    <location>
        <begin position="372"/>
        <end position="694"/>
    </location>
</feature>
<dbReference type="Proteomes" id="UP000790347">
    <property type="component" value="Unassembled WGS sequence"/>
</dbReference>
<dbReference type="InterPro" id="IPR055309">
    <property type="entry name" value="Znf318-like"/>
</dbReference>
<dbReference type="InterPro" id="IPR036236">
    <property type="entry name" value="Znf_C2H2_sf"/>
</dbReference>
<sequence length="1201" mass="134014">MDDVYYKKYPSSSRDHHTRHQAAGVGGGGHHPIGMGPVFAGSATLMNQNSNRSGRSLMQSDPPLMGTSATLDYGHGSNSCGAAVGGSHHDYDSSTSSAMVVDHRSIFGGPSTSSTQPPPMDIPMNVNISTASQNYFDSRIGDSHASTTTTVMSSSAASATSSTALEKYFTQTELKRFNEFNRFLVMSSPERQKKFYSSLSSVEYKRFSDYLDMESQAKSVPPPPPLPKVPTASSISQGHQQSVPDSYSSQPQQPKPAYTIQSSYSYDTSYYGNGSNENIANSTMNNNYHQRNTGKFNSSLSQVTSDYYGRSSTVDGSADCYQPPLPQIHNDTYNQDYIDHQYNDGYEDNQMYGTYSSTYGSSYHQNEMTTDRYHRSNKTSAASRSRSRTPNRFRKSSSNHRNSLFSEQSTIRQNRNRGSNERYKHSSSKDSPVKKPTNSSSTSKESQNKRTSSSNSLSAKTHAKDSDVKILEERIKELEKRLGDRHGNRRRSQSHSSERSSSRKRSRPSQDSSSFKSTNSKSETVTKSAEVSSKKPKISESKKSGTNTESTTSSKSKDTNKTPSASDGPKISSTNEGKSTQSQDTAKNSSVNSVKSDSKTPNTAEMKNYKIPKKSDTRNAVATTTTTKPTSSSSKATAPAKSKDLSPKSLKLEATKKHSDQPAIKNKTSPSGTSNSNSRNHNVSAKRREPSPVSLGNLYGSHRLIQQDFENTFTYFHWCNLCHLFFKSESMYLKHLHTDRHFSKLGSSDFQIIRKAEERVNTSETPAQSESNPLKHSSSTSSTISSMSSQSIDCDKEQFLGTEFIYPLISFYCDLCSKFLPTNQQGQEHLRSERHLLLYQKYMKKNVDFYKKFNEKRMEQFKKSPYVRQYIHEQYRQKLLEQKNKGKSVTDSQSQMVLSKASSQKIPTEIKQLMDSLLDRIVIDSNSKNKKTFTASNVLASVTTIKPAVEVKESPKDKLTVAVTKQSADDEKKLKEKNQVQVIKIKEENSETVVVASVTIVNSNTTETSELPMEKKKCAPKMEQDNVDKVQTTKATPRINKKKPQTMNESKKSVAAEITKNDDNLKAIEKAPKIDNVVQPPPSLTGYTRRRAAAAAAASIIAQQSQLTRSKPMKKTSMKQKLLNVISDTEMKSTQKKKEVAQIEDDDTEVEEEEEETDKKSEADDNQKESRYQIVDGDDDNDEEEDDEEEGFDVIDEMNDA</sequence>
<feature type="region of interest" description="Disordered" evidence="1">
    <location>
        <begin position="759"/>
        <end position="787"/>
    </location>
</feature>
<evidence type="ECO:0000313" key="3">
    <source>
        <dbReference type="EMBL" id="KAH9516221.1"/>
    </source>
</evidence>
<protein>
    <recommendedName>
        <fullName evidence="2">C2H2-type domain-containing protein</fullName>
    </recommendedName>
</protein>
<reference evidence="3" key="2">
    <citation type="journal article" date="2022" name="Res Sq">
        <title>Comparative Genomics Reveals Insights into the Divergent Evolution of Astigmatic Mites and Household Pest Adaptations.</title>
        <authorList>
            <person name="Xiong Q."/>
            <person name="Wan A.T.-Y."/>
            <person name="Liu X.-Y."/>
            <person name="Fung C.S.-H."/>
            <person name="Xiao X."/>
            <person name="Malainual N."/>
            <person name="Hou J."/>
            <person name="Wang L."/>
            <person name="Wang M."/>
            <person name="Yang K."/>
            <person name="Cui Y."/>
            <person name="Leung E."/>
            <person name="Nong W."/>
            <person name="Shin S.-K."/>
            <person name="Au S."/>
            <person name="Jeong K.Y."/>
            <person name="Chew F.T."/>
            <person name="Hui J."/>
            <person name="Leung T.F."/>
            <person name="Tungtrongchitr A."/>
            <person name="Zhong N."/>
            <person name="Liu Z."/>
            <person name="Tsui S."/>
        </authorList>
    </citation>
    <scope>NUCLEOTIDE SEQUENCE</scope>
    <source>
        <strain evidence="3">Derf</strain>
        <tissue evidence="3">Whole organism</tissue>
    </source>
</reference>
<feature type="compositionally biased region" description="Basic and acidic residues" evidence="1">
    <location>
        <begin position="641"/>
        <end position="660"/>
    </location>
</feature>
<feature type="compositionally biased region" description="Basic and acidic residues" evidence="1">
    <location>
        <begin position="462"/>
        <end position="486"/>
    </location>
</feature>
<dbReference type="PROSITE" id="PS00028">
    <property type="entry name" value="ZINC_FINGER_C2H2_1"/>
    <property type="match status" value="1"/>
</dbReference>
<feature type="region of interest" description="Disordered" evidence="1">
    <location>
        <begin position="1124"/>
        <end position="1201"/>
    </location>
</feature>
<gene>
    <name evidence="3" type="ORF">DERF_006975</name>
</gene>
<evidence type="ECO:0000256" key="1">
    <source>
        <dbReference type="SAM" id="MobiDB-lite"/>
    </source>
</evidence>
<dbReference type="GO" id="GO:0005654">
    <property type="term" value="C:nucleoplasm"/>
    <property type="evidence" value="ECO:0007669"/>
    <property type="project" value="TreeGrafter"/>
</dbReference>
<reference evidence="3" key="1">
    <citation type="submission" date="2013-05" db="EMBL/GenBank/DDBJ databases">
        <authorList>
            <person name="Yim A.K.Y."/>
            <person name="Chan T.F."/>
            <person name="Ji K.M."/>
            <person name="Liu X.Y."/>
            <person name="Zhou J.W."/>
            <person name="Li R.Q."/>
            <person name="Yang K.Y."/>
            <person name="Li J."/>
            <person name="Li M."/>
            <person name="Law P.T.W."/>
            <person name="Wu Y.L."/>
            <person name="Cai Z.L."/>
            <person name="Qin H."/>
            <person name="Bao Y."/>
            <person name="Leung R.K.K."/>
            <person name="Ng P.K.S."/>
            <person name="Zou J."/>
            <person name="Zhong X.J."/>
            <person name="Ran P.X."/>
            <person name="Zhong N.S."/>
            <person name="Liu Z.G."/>
            <person name="Tsui S.K.W."/>
        </authorList>
    </citation>
    <scope>NUCLEOTIDE SEQUENCE</scope>
    <source>
        <strain evidence="3">Derf</strain>
        <tissue evidence="3">Whole organism</tissue>
    </source>
</reference>
<feature type="compositionally biased region" description="Polar residues" evidence="1">
    <location>
        <begin position="762"/>
        <end position="776"/>
    </location>
</feature>
<dbReference type="PANTHER" id="PTHR15577:SF2">
    <property type="entry name" value="ZINC FINGER PROTEIN 318"/>
    <property type="match status" value="1"/>
</dbReference>
<dbReference type="EMBL" id="ASGP02000003">
    <property type="protein sequence ID" value="KAH9516221.1"/>
    <property type="molecule type" value="Genomic_DNA"/>
</dbReference>
<dbReference type="InterPro" id="IPR003604">
    <property type="entry name" value="Matrin/U1-like-C_Znf_C2H2"/>
</dbReference>
<feature type="compositionally biased region" description="Low complexity" evidence="1">
    <location>
        <begin position="509"/>
        <end position="522"/>
    </location>
</feature>